<dbReference type="PANTHER" id="PTHR13958">
    <property type="entry name" value="CENTROSOME-ASSOCIATED PROTEIN 350"/>
    <property type="match status" value="1"/>
</dbReference>
<proteinExistence type="predicted"/>
<reference evidence="4" key="1">
    <citation type="submission" date="2025-08" db="UniProtKB">
        <authorList>
            <consortium name="RefSeq"/>
        </authorList>
    </citation>
    <scope>IDENTIFICATION</scope>
    <source>
        <tissue evidence="4">Whole Larva</tissue>
    </source>
</reference>
<dbReference type="GeneID" id="108564093"/>
<feature type="region of interest" description="Disordered" evidence="2">
    <location>
        <begin position="1"/>
        <end position="23"/>
    </location>
</feature>
<evidence type="ECO:0000313" key="4">
    <source>
        <dbReference type="RefSeq" id="XP_017778490.1"/>
    </source>
</evidence>
<feature type="compositionally biased region" description="Polar residues" evidence="2">
    <location>
        <begin position="1061"/>
        <end position="1072"/>
    </location>
</feature>
<feature type="coiled-coil region" evidence="1">
    <location>
        <begin position="781"/>
        <end position="808"/>
    </location>
</feature>
<feature type="coiled-coil region" evidence="1">
    <location>
        <begin position="1859"/>
        <end position="1886"/>
    </location>
</feature>
<feature type="compositionally biased region" description="Polar residues" evidence="2">
    <location>
        <begin position="1081"/>
        <end position="1103"/>
    </location>
</feature>
<evidence type="ECO:0000256" key="1">
    <source>
        <dbReference type="SAM" id="Coils"/>
    </source>
</evidence>
<evidence type="ECO:0000256" key="2">
    <source>
        <dbReference type="SAM" id="MobiDB-lite"/>
    </source>
</evidence>
<dbReference type="SMART" id="SM00015">
    <property type="entry name" value="IQ"/>
    <property type="match status" value="1"/>
</dbReference>
<feature type="compositionally biased region" description="Polar residues" evidence="2">
    <location>
        <begin position="1772"/>
        <end position="1797"/>
    </location>
</feature>
<protein>
    <submittedName>
        <fullName evidence="4">Centrosome-associated protein 350-like isoform X1</fullName>
    </submittedName>
</protein>
<feature type="compositionally biased region" description="Basic and acidic residues" evidence="2">
    <location>
        <begin position="1761"/>
        <end position="1771"/>
    </location>
</feature>
<feature type="compositionally biased region" description="Low complexity" evidence="2">
    <location>
        <begin position="1"/>
        <end position="11"/>
    </location>
</feature>
<evidence type="ECO:0000313" key="3">
    <source>
        <dbReference type="Proteomes" id="UP000695000"/>
    </source>
</evidence>
<organism evidence="3 4">
    <name type="scientific">Nicrophorus vespilloides</name>
    <name type="common">Boreal carrion beetle</name>
    <dbReference type="NCBI Taxonomy" id="110193"/>
    <lineage>
        <taxon>Eukaryota</taxon>
        <taxon>Metazoa</taxon>
        <taxon>Ecdysozoa</taxon>
        <taxon>Arthropoda</taxon>
        <taxon>Hexapoda</taxon>
        <taxon>Insecta</taxon>
        <taxon>Pterygota</taxon>
        <taxon>Neoptera</taxon>
        <taxon>Endopterygota</taxon>
        <taxon>Coleoptera</taxon>
        <taxon>Polyphaga</taxon>
        <taxon>Staphyliniformia</taxon>
        <taxon>Silphidae</taxon>
        <taxon>Nicrophorinae</taxon>
        <taxon>Nicrophorus</taxon>
    </lineage>
</organism>
<dbReference type="InterPro" id="IPR028750">
    <property type="entry name" value="CEP350/CC187"/>
</dbReference>
<gene>
    <name evidence="4" type="primary">LOC108564093</name>
</gene>
<keyword evidence="3" id="KW-1185">Reference proteome</keyword>
<feature type="region of interest" description="Disordered" evidence="2">
    <location>
        <begin position="482"/>
        <end position="535"/>
    </location>
</feature>
<dbReference type="InterPro" id="IPR000048">
    <property type="entry name" value="IQ_motif_EF-hand-BS"/>
</dbReference>
<dbReference type="Proteomes" id="UP000695000">
    <property type="component" value="Unplaced"/>
</dbReference>
<name>A0ABM1MV90_NICVS</name>
<dbReference type="RefSeq" id="XP_017778490.1">
    <property type="nucleotide sequence ID" value="XM_017923001.1"/>
</dbReference>
<dbReference type="PANTHER" id="PTHR13958:SF3">
    <property type="entry name" value="CAP-GLY DOMAIN-CONTAINING PROTEIN-RELATED"/>
    <property type="match status" value="1"/>
</dbReference>
<keyword evidence="1" id="KW-0175">Coiled coil</keyword>
<feature type="compositionally biased region" description="Basic and acidic residues" evidence="2">
    <location>
        <begin position="187"/>
        <end position="196"/>
    </location>
</feature>
<feature type="compositionally biased region" description="Basic and acidic residues" evidence="2">
    <location>
        <begin position="523"/>
        <end position="535"/>
    </location>
</feature>
<sequence>MPPKKSSSSDLFSKKNSESKKEIERLKNELCGMLQRGLAGTSSSGGKVQKENAPLNGYTMLKQEISEDAKSRNILKTENRNTKNIAEKPSRSVSEKVDVKAKGTETDALLNSTPVLKLSKMSDKQKKVEVKKDCHKLNKFRSKQIVDKEKDTRVIMAERKQKLLDLQKKSLQIVTEHNRARSRSREKKPVQFEKSPDPPIAKPKLPISYLGHTRRPNRVKSKAVVNLDLEKVDNTREETTKIQKNHSNELENIKKLEEEDLNKAATKIQAYYRGSRQRDLFKIELRRKNLEKDKEQLFEILEESPEIEKDFQYKAQKLKVPDWLEVGPQTQPYNFISTLKRKLNMPVKGSSRYDNIKSVKEVKEMIEKTLKNDCDTPEKANRFKLVNEISNGRTPVGVTSRRTKMVDHRNDESVFKKPDLPKRVKVAKKEEPPADFSLKIDINKLKSLKLHTRNHQVSQDDSINDYESQVARRLSTICSNVSTYSSKTSSTQSSNSSRSTITEVDSQHGKKLSTSSNMSTLKEGGRESDRTHRTEELKSFRDYMVGFNSSVRTRRVHTPYSKISKALALEAPNVSLRTISDKDNSESENLDNLKRPVEKIVDKTANTKEMHVTFEAELHLLNDFNQSLKQFMEVNKSLTDLQNKSKTTPPKDKHSKSFENKLNDTSMMINQFMEVSDFPETTINETTINETNIEYMDMSAGYPENLQAGISIGMLDRLISDEDERIKNLKTILKIREKSLLDRTKGQLAWLEIQKKHLLETGKAEEASAVKKKQRGLVIKLQHENHEMQKLKQMQKAASKERKTILKEQRNMIKAQLSNFGSVTKLKRTPTADRKRSGPLKVLSYHRKEMMSSVTDDLLYTSCSESIISRYTVEGTDNGTVESDKSIVKNAAAHNMTENAKRCLSIREAALQKRRKAAEELLQWHEKLLEEEKKITELEMAASNIINQVPSVTIENSNNQSRYSFKGSQLNVLWENMTGFKDNKKFSDSETYNLSQVALERFCKDAKRISKSKEVKALEPEQNLEEGIKQSESTLNEIVANINNITDEISELYKLSSIPNQFQPSESASNVPEPSIRSPVCTDTQEPNENTSEIGSESSLKTDETINQNITESIIAPSYHKTAQHSILTEEEMHDDLFMNTENTLSIYEHMSAEKMLPVEIETENAASQSDSQIIKSTKSIQNLFPPLKSDVILNINNIDICNKSMEQISKSISIDLKEPVHMTPWEKIQSSNITKNITQTDKAENDNIQLTDHSKDTENNIIKDPETITTEMENNISLKSTIDDEKIKTISPENSQLKQSLSFSIERDGAERDTLASTENASISKFNYSIDFISEKHISEHQEDSSISSENKDSRLLLSKEISQSSEISKVPASDIIDDHFENDSSMSKTSSIKEIRSFSEIISVEDANDQSEHIKESDILSEYKIPSSVVISSEKKDLMNILVVQEVKSTQNTDIMSDLEGNISSYRGFFKELGSNKESANSFTLTKEDAAHDLLKSNTETNTKSSKISTEIDRSNCHDLMSRFIDGLQIKHNSIKNISNIDVYSESINKSDSIESVEDITDLSNSKQEKDVDISILEISDNEIESSECKSQQKSISVDILATSADVTSLQDEMKNEVSILDELIHSEENQLASDHILNNESSELLCSSPRTNSINESYDISEVEEIIEIKREQEIQSSEIIANDSNILDEIDISEKQQDITKSEVIKSLSLNLSLISDKDLVSNKSSSRRQLKFNEHEKISCEESQVSTEESLNQNKSKSEMQVHEIDSSVSEENISLKSNNQGSLRSENINEQQSEVKKRVKEILCDANLKSPVVEKNKRVQDIYVTTVISPENSPELGSPIDGKEVKDVYGIEAEELHRKQLAIEQEIKHLKRQQKQAKEVYFYLREIPNKPPPPYKPPVLTPQTIIPNNYHELESLVETFSKILFESNRKKTLKTICCPVNLIGPNKESAVFVFDLCKEIALNHYQLFYEDAMVSWMKSEKTNFRRPLDRNGLKALFEKKLKEIFGFSEQNKVIKWSSKKGDNVDRLLIVESAAEETEWINYEKDELIVKDEVTKDIMSMLLEDAAHEFKEIYAKKALKKL</sequence>
<feature type="region of interest" description="Disordered" evidence="2">
    <location>
        <begin position="1061"/>
        <end position="1103"/>
    </location>
</feature>
<feature type="compositionally biased region" description="Polar residues" evidence="2">
    <location>
        <begin position="1746"/>
        <end position="1760"/>
    </location>
</feature>
<feature type="compositionally biased region" description="Basic and acidic residues" evidence="2">
    <location>
        <begin position="12"/>
        <end position="23"/>
    </location>
</feature>
<dbReference type="CDD" id="cd23767">
    <property type="entry name" value="IQCD"/>
    <property type="match status" value="1"/>
</dbReference>
<feature type="region of interest" description="Disordered" evidence="2">
    <location>
        <begin position="1742"/>
        <end position="1797"/>
    </location>
</feature>
<accession>A0ABM1MV90</accession>
<feature type="compositionally biased region" description="Low complexity" evidence="2">
    <location>
        <begin position="482"/>
        <end position="502"/>
    </location>
</feature>
<feature type="region of interest" description="Disordered" evidence="2">
    <location>
        <begin position="176"/>
        <end position="206"/>
    </location>
</feature>
<feature type="coiled-coil region" evidence="1">
    <location>
        <begin position="239"/>
        <end position="267"/>
    </location>
</feature>
<dbReference type="PROSITE" id="PS50096">
    <property type="entry name" value="IQ"/>
    <property type="match status" value="1"/>
</dbReference>